<reference evidence="1 2" key="1">
    <citation type="journal article" date="2013" name="Curr. Biol.">
        <title>The Genome of the Foraminiferan Reticulomyxa filosa.</title>
        <authorList>
            <person name="Glockner G."/>
            <person name="Hulsmann N."/>
            <person name="Schleicher M."/>
            <person name="Noegel A.A."/>
            <person name="Eichinger L."/>
            <person name="Gallinger C."/>
            <person name="Pawlowski J."/>
            <person name="Sierra R."/>
            <person name="Euteneuer U."/>
            <person name="Pillet L."/>
            <person name="Moustafa A."/>
            <person name="Platzer M."/>
            <person name="Groth M."/>
            <person name="Szafranski K."/>
            <person name="Schliwa M."/>
        </authorList>
    </citation>
    <scope>NUCLEOTIDE SEQUENCE [LARGE SCALE GENOMIC DNA]</scope>
</reference>
<dbReference type="Proteomes" id="UP000023152">
    <property type="component" value="Unassembled WGS sequence"/>
</dbReference>
<dbReference type="Gene3D" id="3.40.630.10">
    <property type="entry name" value="Zn peptidases"/>
    <property type="match status" value="2"/>
</dbReference>
<evidence type="ECO:0000313" key="2">
    <source>
        <dbReference type="Proteomes" id="UP000023152"/>
    </source>
</evidence>
<dbReference type="OMA" id="ITSACDR"/>
<dbReference type="Pfam" id="PF01546">
    <property type="entry name" value="Peptidase_M20"/>
    <property type="match status" value="1"/>
</dbReference>
<comment type="caution">
    <text evidence="1">The sequence shown here is derived from an EMBL/GenBank/DDBJ whole genome shotgun (WGS) entry which is preliminary data.</text>
</comment>
<protein>
    <submittedName>
        <fullName evidence="1">N-acyl-L-amino acid amidohydrolase-like protein</fullName>
    </submittedName>
</protein>
<name>X6NSQ0_RETFI</name>
<dbReference type="GO" id="GO:0016787">
    <property type="term" value="F:hydrolase activity"/>
    <property type="evidence" value="ECO:0007669"/>
    <property type="project" value="UniProtKB-KW"/>
</dbReference>
<evidence type="ECO:0000313" key="1">
    <source>
        <dbReference type="EMBL" id="ETO28953.1"/>
    </source>
</evidence>
<accession>X6NSQ0</accession>
<dbReference type="InterPro" id="IPR036264">
    <property type="entry name" value="Bact_exopeptidase_dim_dom"/>
</dbReference>
<dbReference type="EMBL" id="ASPP01006355">
    <property type="protein sequence ID" value="ETO28953.1"/>
    <property type="molecule type" value="Genomic_DNA"/>
</dbReference>
<dbReference type="AlphaFoldDB" id="X6NSQ0"/>
<dbReference type="PANTHER" id="PTHR11014">
    <property type="entry name" value="PEPTIDASE M20 FAMILY MEMBER"/>
    <property type="match status" value="1"/>
</dbReference>
<proteinExistence type="predicted"/>
<dbReference type="CDD" id="cd03886">
    <property type="entry name" value="M20_Acy1"/>
    <property type="match status" value="1"/>
</dbReference>
<dbReference type="InterPro" id="IPR002933">
    <property type="entry name" value="Peptidase_M20"/>
</dbReference>
<dbReference type="SUPFAM" id="SSF53187">
    <property type="entry name" value="Zn-dependent exopeptidases"/>
    <property type="match status" value="1"/>
</dbReference>
<dbReference type="InterPro" id="IPR017439">
    <property type="entry name" value="Amidohydrolase"/>
</dbReference>
<dbReference type="PANTHER" id="PTHR11014:SF63">
    <property type="entry name" value="METALLOPEPTIDASE, PUTATIVE (AFU_ORTHOLOGUE AFUA_6G09600)-RELATED"/>
    <property type="match status" value="1"/>
</dbReference>
<keyword evidence="1" id="KW-0378">Hydrolase</keyword>
<keyword evidence="2" id="KW-1185">Reference proteome</keyword>
<dbReference type="Gene3D" id="3.30.70.360">
    <property type="match status" value="2"/>
</dbReference>
<sequence length="395" mass="45131">MHGSVKFVFQPAEEGGDGAKRMIEEGVLENPHVDQVYGLHVWSYVKFGAILCRKGELMAGSGFFRIAIKGVGRHAAVPNGTNDVVVAISQLTLQLHSIVPRNLSRPCTNKSISLFFFFFFLKKKYICIYFHFFVCLFVCIYETKIIALDSAVLTVGKVTSGYRANIIADEGVLEGTIRFLRKDVYETLVQRITEICKGIEASYGVTVTLEWPYIYDPPTTNHQSGVELVRRAAKQTLPRGFQECPPTMAAEDFAYFLQQRPGAFFFVGCGVEGEQIVPHHHPSFQVDERCLLVGCQMMVTLVLFIFCVGVTDSKGQISHNDRLQCYKDSKPRLYREPKRDTRDTKDYMSKSVISPIVHFVWCFQYKVFILPFGHKNICFLNLRWTFFFFLPFKHK</sequence>
<dbReference type="SUPFAM" id="SSF55031">
    <property type="entry name" value="Bacterial exopeptidase dimerisation domain"/>
    <property type="match status" value="1"/>
</dbReference>
<organism evidence="1 2">
    <name type="scientific">Reticulomyxa filosa</name>
    <dbReference type="NCBI Taxonomy" id="46433"/>
    <lineage>
        <taxon>Eukaryota</taxon>
        <taxon>Sar</taxon>
        <taxon>Rhizaria</taxon>
        <taxon>Retaria</taxon>
        <taxon>Foraminifera</taxon>
        <taxon>Monothalamids</taxon>
        <taxon>Reticulomyxidae</taxon>
        <taxon>Reticulomyxa</taxon>
    </lineage>
</organism>
<feature type="non-terminal residue" evidence="1">
    <location>
        <position position="395"/>
    </location>
</feature>
<gene>
    <name evidence="1" type="ORF">RFI_08173</name>
</gene>
<dbReference type="OrthoDB" id="9246368at2759"/>